<dbReference type="Pfam" id="PF07676">
    <property type="entry name" value="PD40"/>
    <property type="match status" value="3"/>
</dbReference>
<dbReference type="InterPro" id="IPR006690">
    <property type="entry name" value="OMPA-like_CS"/>
</dbReference>
<dbReference type="InterPro" id="IPR019734">
    <property type="entry name" value="TPR_rpt"/>
</dbReference>
<feature type="repeat" description="TPR" evidence="4">
    <location>
        <begin position="101"/>
        <end position="134"/>
    </location>
</feature>
<dbReference type="PANTHER" id="PTHR30329:SF21">
    <property type="entry name" value="LIPOPROTEIN YIAD-RELATED"/>
    <property type="match status" value="1"/>
</dbReference>
<dbReference type="SMART" id="SM00028">
    <property type="entry name" value="TPR"/>
    <property type="match status" value="3"/>
</dbReference>
<evidence type="ECO:0000313" key="8">
    <source>
        <dbReference type="EMBL" id="RCW33942.1"/>
    </source>
</evidence>
<comment type="subcellular location">
    <subcellularLocation>
        <location evidence="1">Cell outer membrane</location>
    </subcellularLocation>
</comment>
<dbReference type="PRINTS" id="PR01021">
    <property type="entry name" value="OMPADOMAIN"/>
</dbReference>
<evidence type="ECO:0000256" key="1">
    <source>
        <dbReference type="ARBA" id="ARBA00004442"/>
    </source>
</evidence>
<dbReference type="Gene3D" id="3.30.1330.60">
    <property type="entry name" value="OmpA-like domain"/>
    <property type="match status" value="1"/>
</dbReference>
<dbReference type="PROSITE" id="PS50005">
    <property type="entry name" value="TPR"/>
    <property type="match status" value="1"/>
</dbReference>
<proteinExistence type="predicted"/>
<accession>A0A368UYN1</accession>
<feature type="domain" description="OmpA-like" evidence="7">
    <location>
        <begin position="544"/>
        <end position="658"/>
    </location>
</feature>
<evidence type="ECO:0000256" key="4">
    <source>
        <dbReference type="PROSITE-ProRule" id="PRU00339"/>
    </source>
</evidence>
<keyword evidence="9" id="KW-1185">Reference proteome</keyword>
<dbReference type="InterPro" id="IPR050330">
    <property type="entry name" value="Bact_OuterMem_StrucFunc"/>
</dbReference>
<dbReference type="EMBL" id="QPIZ01000012">
    <property type="protein sequence ID" value="RCW33942.1"/>
    <property type="molecule type" value="Genomic_DNA"/>
</dbReference>
<dbReference type="GO" id="GO:0009279">
    <property type="term" value="C:cell outer membrane"/>
    <property type="evidence" value="ECO:0007669"/>
    <property type="project" value="UniProtKB-SubCell"/>
</dbReference>
<keyword evidence="4" id="KW-0802">TPR repeat</keyword>
<dbReference type="Gene3D" id="1.25.40.10">
    <property type="entry name" value="Tetratricopeptide repeat domain"/>
    <property type="match status" value="1"/>
</dbReference>
<dbReference type="Gene3D" id="2.120.10.30">
    <property type="entry name" value="TolB, C-terminal domain"/>
    <property type="match status" value="1"/>
</dbReference>
<dbReference type="PANTHER" id="PTHR30329">
    <property type="entry name" value="STATOR ELEMENT OF FLAGELLAR MOTOR COMPLEX"/>
    <property type="match status" value="1"/>
</dbReference>
<dbReference type="InterPro" id="IPR036737">
    <property type="entry name" value="OmpA-like_sf"/>
</dbReference>
<dbReference type="AlphaFoldDB" id="A0A368UYN1"/>
<dbReference type="Proteomes" id="UP000252733">
    <property type="component" value="Unassembled WGS sequence"/>
</dbReference>
<keyword evidence="3" id="KW-0998">Cell outer membrane</keyword>
<reference evidence="8 9" key="1">
    <citation type="submission" date="2018-07" db="EMBL/GenBank/DDBJ databases">
        <title>Freshwater and sediment microbial communities from various areas in North America, analyzing microbe dynamics in response to fracking.</title>
        <authorList>
            <person name="Lamendella R."/>
        </authorList>
    </citation>
    <scope>NUCLEOTIDE SEQUENCE [LARGE SCALE GENOMIC DNA]</scope>
    <source>
        <strain evidence="8 9">160A</strain>
    </source>
</reference>
<evidence type="ECO:0000259" key="7">
    <source>
        <dbReference type="PROSITE" id="PS51123"/>
    </source>
</evidence>
<dbReference type="InterPro" id="IPR011990">
    <property type="entry name" value="TPR-like_helical_dom_sf"/>
</dbReference>
<organism evidence="8 9">
    <name type="scientific">Marinilabilia salmonicolor</name>
    <dbReference type="NCBI Taxonomy" id="989"/>
    <lineage>
        <taxon>Bacteria</taxon>
        <taxon>Pseudomonadati</taxon>
        <taxon>Bacteroidota</taxon>
        <taxon>Bacteroidia</taxon>
        <taxon>Marinilabiliales</taxon>
        <taxon>Marinilabiliaceae</taxon>
        <taxon>Marinilabilia</taxon>
    </lineage>
</organism>
<dbReference type="Pfam" id="PF13432">
    <property type="entry name" value="TPR_16"/>
    <property type="match status" value="1"/>
</dbReference>
<evidence type="ECO:0000256" key="3">
    <source>
        <dbReference type="ARBA" id="ARBA00023237"/>
    </source>
</evidence>
<dbReference type="InterPro" id="IPR011659">
    <property type="entry name" value="WD40"/>
</dbReference>
<evidence type="ECO:0000256" key="6">
    <source>
        <dbReference type="SAM" id="SignalP"/>
    </source>
</evidence>
<keyword evidence="6" id="KW-0732">Signal</keyword>
<dbReference type="InterPro" id="IPR006664">
    <property type="entry name" value="OMP_bac"/>
</dbReference>
<dbReference type="PROSITE" id="PS01068">
    <property type="entry name" value="OMPA_1"/>
    <property type="match status" value="1"/>
</dbReference>
<dbReference type="SUPFAM" id="SSF82171">
    <property type="entry name" value="DPP6 N-terminal domain-like"/>
    <property type="match status" value="1"/>
</dbReference>
<feature type="chain" id="PRO_5016562476" evidence="6">
    <location>
        <begin position="22"/>
        <end position="658"/>
    </location>
</feature>
<sequence length="658" mass="73804">MKKSLFLYALILMMTANFTSAQSLYSIDNKRTIKFYEEGRNAYASGNIEEAEEMLFKALDREPGFIEAMLLLGDLYHSQEDWNKELKILTRALNTDSTFFIPTYYNAGMAAYNAGNYDIALQNFGNYLKLSDNENALKRARTMIERVTFVKETVENPYDIELVSAGEGVNSELHEYWPSITADEQTMVITVLRPRNPLLFKEKGDELPRNSVFFQEDFYMSHADSAGQWQDRHLLMGQLNTDSNEGAQTLSADGNWMFFTGCGRSDSKGSCDIYFSAKTNYGWTAPVNVGAPVNTPLWESQPQFSADGRTLFFISSRGGGEGGKDIWKATLAGITDDGVPFFGDLENLGEQVNTSGDENSPFLHHDGKTLYFSSNGHMGMGGMDLFMSRKDSFGNWTEPINLGYPINTEKDEIGLVVTAKGNKAYFSTDGQQDTRGAKDIYSFTLPDDFRPEPALYVKGKVFDAETGEVLAADFDLKSLENGETIITSKGSSFTGEFLVSLPSGGEYAFKADHPGYLFYSGNFNLSGNHPVDRPYYLDIGLKPIEAGATVRLENVFFETDSYQLDPRSKVELQEVVEFMKENPNIRIMLEGHTDNVGSEEYNLDLSENRARSVFNYLAANGVDEARMEYKGYGFSRPIDTNETEEGRAQNRRTEMRIL</sequence>
<dbReference type="CDD" id="cd07185">
    <property type="entry name" value="OmpA_C-like"/>
    <property type="match status" value="1"/>
</dbReference>
<dbReference type="InterPro" id="IPR011042">
    <property type="entry name" value="6-blade_b-propeller_TolB-like"/>
</dbReference>
<evidence type="ECO:0000256" key="2">
    <source>
        <dbReference type="ARBA" id="ARBA00023136"/>
    </source>
</evidence>
<comment type="caution">
    <text evidence="8">The sequence shown here is derived from an EMBL/GenBank/DDBJ whole genome shotgun (WGS) entry which is preliminary data.</text>
</comment>
<dbReference type="InterPro" id="IPR006665">
    <property type="entry name" value="OmpA-like"/>
</dbReference>
<protein>
    <submittedName>
        <fullName evidence="8">WD40 repeat protein</fullName>
    </submittedName>
</protein>
<evidence type="ECO:0000313" key="9">
    <source>
        <dbReference type="Proteomes" id="UP000252733"/>
    </source>
</evidence>
<gene>
    <name evidence="8" type="ORF">DFO77_112106</name>
</gene>
<dbReference type="RefSeq" id="WP_114437127.1">
    <property type="nucleotide sequence ID" value="NZ_QPIZ01000012.1"/>
</dbReference>
<dbReference type="SUPFAM" id="SSF103088">
    <property type="entry name" value="OmpA-like"/>
    <property type="match status" value="1"/>
</dbReference>
<dbReference type="SUPFAM" id="SSF48452">
    <property type="entry name" value="TPR-like"/>
    <property type="match status" value="1"/>
</dbReference>
<dbReference type="PROSITE" id="PS51123">
    <property type="entry name" value="OMPA_2"/>
    <property type="match status" value="1"/>
</dbReference>
<evidence type="ECO:0000256" key="5">
    <source>
        <dbReference type="PROSITE-ProRule" id="PRU00473"/>
    </source>
</evidence>
<keyword evidence="2 5" id="KW-0472">Membrane</keyword>
<dbReference type="Pfam" id="PF00691">
    <property type="entry name" value="OmpA"/>
    <property type="match status" value="1"/>
</dbReference>
<name>A0A368UYN1_9BACT</name>
<feature type="signal peptide" evidence="6">
    <location>
        <begin position="1"/>
        <end position="21"/>
    </location>
</feature>